<dbReference type="GO" id="GO:0004622">
    <property type="term" value="F:phosphatidylcholine lysophospholipase activity"/>
    <property type="evidence" value="ECO:0007669"/>
    <property type="project" value="TreeGrafter"/>
</dbReference>
<feature type="domain" description="SGNH hydrolase-type esterase" evidence="1">
    <location>
        <begin position="8"/>
        <end position="188"/>
    </location>
</feature>
<dbReference type="InterPro" id="IPR036514">
    <property type="entry name" value="SGNH_hydro_sf"/>
</dbReference>
<protein>
    <submittedName>
        <fullName evidence="2">Lysophospholipase L1-like esterase</fullName>
    </submittedName>
</protein>
<dbReference type="EMBL" id="SLWQ01000003">
    <property type="protein sequence ID" value="TCO41446.1"/>
    <property type="molecule type" value="Genomic_DNA"/>
</dbReference>
<reference evidence="2 3" key="1">
    <citation type="journal article" date="2015" name="Stand. Genomic Sci.">
        <title>Genomic Encyclopedia of Bacterial and Archaeal Type Strains, Phase III: the genomes of soil and plant-associated and newly described type strains.</title>
        <authorList>
            <person name="Whitman W.B."/>
            <person name="Woyke T."/>
            <person name="Klenk H.P."/>
            <person name="Zhou Y."/>
            <person name="Lilburn T.G."/>
            <person name="Beck B.J."/>
            <person name="De Vos P."/>
            <person name="Vandamme P."/>
            <person name="Eisen J.A."/>
            <person name="Garrity G."/>
            <person name="Hugenholtz P."/>
            <person name="Kyrpides N.C."/>
        </authorList>
    </citation>
    <scope>NUCLEOTIDE SEQUENCE [LARGE SCALE GENOMIC DNA]</scope>
    <source>
        <strain evidence="2 3">A3</strain>
    </source>
</reference>
<dbReference type="AlphaFoldDB" id="A0A4R2IBF1"/>
<dbReference type="Gene3D" id="3.40.50.1110">
    <property type="entry name" value="SGNH hydrolase"/>
    <property type="match status" value="1"/>
</dbReference>
<organism evidence="2 3">
    <name type="scientific">Dokdonella fugitiva</name>
    <dbReference type="NCBI Taxonomy" id="328517"/>
    <lineage>
        <taxon>Bacteria</taxon>
        <taxon>Pseudomonadati</taxon>
        <taxon>Pseudomonadota</taxon>
        <taxon>Gammaproteobacteria</taxon>
        <taxon>Lysobacterales</taxon>
        <taxon>Rhodanobacteraceae</taxon>
        <taxon>Dokdonella</taxon>
    </lineage>
</organism>
<evidence type="ECO:0000313" key="3">
    <source>
        <dbReference type="Proteomes" id="UP000294862"/>
    </source>
</evidence>
<dbReference type="InterPro" id="IPR013830">
    <property type="entry name" value="SGNH_hydro"/>
</dbReference>
<dbReference type="InterPro" id="IPR051532">
    <property type="entry name" value="Ester_Hydrolysis_Enzymes"/>
</dbReference>
<evidence type="ECO:0000259" key="1">
    <source>
        <dbReference type="Pfam" id="PF13472"/>
    </source>
</evidence>
<name>A0A4R2IBF1_9GAMM</name>
<comment type="caution">
    <text evidence="2">The sequence shown here is derived from an EMBL/GenBank/DDBJ whole genome shotgun (WGS) entry which is preliminary data.</text>
</comment>
<dbReference type="Proteomes" id="UP000294862">
    <property type="component" value="Unassembled WGS sequence"/>
</dbReference>
<dbReference type="SUPFAM" id="SSF52266">
    <property type="entry name" value="SGNH hydrolase"/>
    <property type="match status" value="1"/>
</dbReference>
<evidence type="ECO:0000313" key="2">
    <source>
        <dbReference type="EMBL" id="TCO41446.1"/>
    </source>
</evidence>
<dbReference type="Pfam" id="PF13472">
    <property type="entry name" value="Lipase_GDSL_2"/>
    <property type="match status" value="1"/>
</dbReference>
<dbReference type="PANTHER" id="PTHR30383:SF5">
    <property type="entry name" value="SGNH HYDROLASE-TYPE ESTERASE DOMAIN-CONTAINING PROTEIN"/>
    <property type="match status" value="1"/>
</dbReference>
<sequence length="206" mass="21277">MNTATYLALGDSYTIGEGVEAGERWPAQLARRLRAHGVALADPALVATTGWTTDELSAAMDAATFAPPYALVSLLIGVNNQYRGRPLDEYRAQFGALLGRAVALAGSPARVFVVSIPDWGVTRFARAEGRDGAAVGAEIDAFNAAARAIAADAGIPFVDVTAASRDAGDAEAMLVADGLHPSAAQYALWTDEIVPVARALLAAAPA</sequence>
<dbReference type="RefSeq" id="WP_131996583.1">
    <property type="nucleotide sequence ID" value="NZ_SLWQ01000003.1"/>
</dbReference>
<dbReference type="OrthoDB" id="158267at2"/>
<keyword evidence="3" id="KW-1185">Reference proteome</keyword>
<accession>A0A4R2IBF1</accession>
<gene>
    <name evidence="2" type="ORF">EV148_103366</name>
</gene>
<proteinExistence type="predicted"/>
<dbReference type="PANTHER" id="PTHR30383">
    <property type="entry name" value="THIOESTERASE 1/PROTEASE 1/LYSOPHOSPHOLIPASE L1"/>
    <property type="match status" value="1"/>
</dbReference>